<name>A0A9P5TV35_9AGAR</name>
<evidence type="ECO:0000313" key="3">
    <source>
        <dbReference type="Proteomes" id="UP000772434"/>
    </source>
</evidence>
<reference evidence="2" key="1">
    <citation type="submission" date="2020-11" db="EMBL/GenBank/DDBJ databases">
        <authorList>
            <consortium name="DOE Joint Genome Institute"/>
            <person name="Ahrendt S."/>
            <person name="Riley R."/>
            <person name="Andreopoulos W."/>
            <person name="Labutti K."/>
            <person name="Pangilinan J."/>
            <person name="Ruiz-Duenas F.J."/>
            <person name="Barrasa J.M."/>
            <person name="Sanchez-Garcia M."/>
            <person name="Camarero S."/>
            <person name="Miyauchi S."/>
            <person name="Serrano A."/>
            <person name="Linde D."/>
            <person name="Babiker R."/>
            <person name="Drula E."/>
            <person name="Ayuso-Fernandez I."/>
            <person name="Pacheco R."/>
            <person name="Padilla G."/>
            <person name="Ferreira P."/>
            <person name="Barriuso J."/>
            <person name="Kellner H."/>
            <person name="Castanera R."/>
            <person name="Alfaro M."/>
            <person name="Ramirez L."/>
            <person name="Pisabarro A.G."/>
            <person name="Kuo A."/>
            <person name="Tritt A."/>
            <person name="Lipzen A."/>
            <person name="He G."/>
            <person name="Yan M."/>
            <person name="Ng V."/>
            <person name="Cullen D."/>
            <person name="Martin F."/>
            <person name="Rosso M.-N."/>
            <person name="Henrissat B."/>
            <person name="Hibbett D."/>
            <person name="Martinez A.T."/>
            <person name="Grigoriev I.V."/>
        </authorList>
    </citation>
    <scope>NUCLEOTIDE SEQUENCE</scope>
    <source>
        <strain evidence="2">AH 40177</strain>
    </source>
</reference>
<dbReference type="InterPro" id="IPR018306">
    <property type="entry name" value="Phage_T5_Orf172_DNA-bd"/>
</dbReference>
<dbReference type="Proteomes" id="UP000772434">
    <property type="component" value="Unassembled WGS sequence"/>
</dbReference>
<dbReference type="AlphaFoldDB" id="A0A9P5TV35"/>
<keyword evidence="3" id="KW-1185">Reference proteome</keyword>
<dbReference type="OrthoDB" id="3112784at2759"/>
<evidence type="ECO:0000313" key="2">
    <source>
        <dbReference type="EMBL" id="KAF9030379.1"/>
    </source>
</evidence>
<dbReference type="PANTHER" id="PTHR28094">
    <property type="entry name" value="MEIOTICALLY UP-REGULATED GENE 113 PROTEIN"/>
    <property type="match status" value="1"/>
</dbReference>
<sequence length="133" mass="16084">MSRRSNYILRRLFNRRRRRPISTADGIGFIYIIRERVLSNGCWILKIGMTNSLDRRLKEHRRDCPNPNRRLWRFKGVGFRRRVEALFHLKVESISVDRPRTSCPFCHRRHQELFMLTPHQISNKLLPLFARLS</sequence>
<dbReference type="Pfam" id="PF10544">
    <property type="entry name" value="T5orf172"/>
    <property type="match status" value="1"/>
</dbReference>
<dbReference type="EMBL" id="JADNRY010000670">
    <property type="protein sequence ID" value="KAF9030379.1"/>
    <property type="molecule type" value="Genomic_DNA"/>
</dbReference>
<comment type="caution">
    <text evidence="2">The sequence shown here is derived from an EMBL/GenBank/DDBJ whole genome shotgun (WGS) entry which is preliminary data.</text>
</comment>
<evidence type="ECO:0000259" key="1">
    <source>
        <dbReference type="SMART" id="SM00974"/>
    </source>
</evidence>
<dbReference type="PANTHER" id="PTHR28094:SF1">
    <property type="entry name" value="MEIOTICALLY UP-REGULATED GENE 113 PROTEIN"/>
    <property type="match status" value="1"/>
</dbReference>
<accession>A0A9P5TV35</accession>
<feature type="domain" description="Bacteriophage T5 Orf172 DNA-binding" evidence="1">
    <location>
        <begin position="39"/>
        <end position="128"/>
    </location>
</feature>
<dbReference type="SMART" id="SM00974">
    <property type="entry name" value="T5orf172"/>
    <property type="match status" value="1"/>
</dbReference>
<gene>
    <name evidence="2" type="ORF">BDP27DRAFT_1436280</name>
</gene>
<organism evidence="2 3">
    <name type="scientific">Rhodocollybia butyracea</name>
    <dbReference type="NCBI Taxonomy" id="206335"/>
    <lineage>
        <taxon>Eukaryota</taxon>
        <taxon>Fungi</taxon>
        <taxon>Dikarya</taxon>
        <taxon>Basidiomycota</taxon>
        <taxon>Agaricomycotina</taxon>
        <taxon>Agaricomycetes</taxon>
        <taxon>Agaricomycetidae</taxon>
        <taxon>Agaricales</taxon>
        <taxon>Marasmiineae</taxon>
        <taxon>Omphalotaceae</taxon>
        <taxon>Rhodocollybia</taxon>
    </lineage>
</organism>
<proteinExistence type="predicted"/>
<dbReference type="InterPro" id="IPR053006">
    <property type="entry name" value="Meiosis_regulatory"/>
</dbReference>
<protein>
    <recommendedName>
        <fullName evidence="1">Bacteriophage T5 Orf172 DNA-binding domain-containing protein</fullName>
    </recommendedName>
</protein>